<dbReference type="STRING" id="909626.AQJ91_12745"/>
<dbReference type="RefSeq" id="WP_067019887.1">
    <property type="nucleotide sequence ID" value="NZ_KQ949080.1"/>
</dbReference>
<keyword evidence="2" id="KW-1185">Reference proteome</keyword>
<sequence length="543" mass="57893">MTDPGQVAEALMAALEAEYGDALVTVGGVSWLSVHHVPIRRLVTRLVRQLLELDEVPTTTVFGAAEDLVVAGGSTSLGYVAYEVSEAGLSFLLGHGEPGQLTPDGGELAVPVQPRLEVTTAPVCAVSWSSRHAETLLPVLSDLACQGVRSTVVDMASEVDQRFPDTSEPGITVLRLPEEALGRHSDVPAQSAFRTENERTVRAGQHEIGIGRLAWLAARVLVRSAGCTQPSWSATLYVEQWLDAVLLESHSRVLLCSNDSSPLGVLAVRAAERAAADTVYVQHGAWIEGQTSSHAQRCRHVAVMGARDVRVAQAGTRRVDVRTYVVGQPRFDGLTQVDRLGQRAYLQRMLKEQTGSAPTRVVVWACQPFNEQRLLGQAEVLAEGLRNARGGWGLVVAPHPAQNAETLSPLLDVMNGVPVALIGAEVGARGCLAGGDALISASSTCGIEALLLEVPVLELALPATRTLGLADHGAAWRCESSRDIARFLTRIDESPQTVRVPTAARESICHWDGRSADAVADIVTQALSGSTTPHHSAQGTDRR</sequence>
<evidence type="ECO:0008006" key="3">
    <source>
        <dbReference type="Google" id="ProtNLM"/>
    </source>
</evidence>
<protein>
    <recommendedName>
        <fullName evidence="3">Polysaccharide pyruvyl transferase domain-containing protein</fullName>
    </recommendedName>
</protein>
<dbReference type="Proteomes" id="UP000053260">
    <property type="component" value="Unassembled WGS sequence"/>
</dbReference>
<evidence type="ECO:0000313" key="1">
    <source>
        <dbReference type="EMBL" id="KUO20771.1"/>
    </source>
</evidence>
<gene>
    <name evidence="1" type="ORF">AQJ91_12745</name>
</gene>
<dbReference type="SUPFAM" id="SSF53756">
    <property type="entry name" value="UDP-Glycosyltransferase/glycogen phosphorylase"/>
    <property type="match status" value="1"/>
</dbReference>
<accession>A0A101V1F2</accession>
<dbReference type="AlphaFoldDB" id="A0A101V1F2"/>
<proteinExistence type="predicted"/>
<dbReference type="EMBL" id="LMXB01000031">
    <property type="protein sequence ID" value="KUO20771.1"/>
    <property type="molecule type" value="Genomic_DNA"/>
</dbReference>
<evidence type="ECO:0000313" key="2">
    <source>
        <dbReference type="Proteomes" id="UP000053260"/>
    </source>
</evidence>
<comment type="caution">
    <text evidence="1">The sequence shown here is derived from an EMBL/GenBank/DDBJ whole genome shotgun (WGS) entry which is preliminary data.</text>
</comment>
<name>A0A101V1F2_9ACTN</name>
<dbReference type="OrthoDB" id="4065124at2"/>
<organism evidence="1 2">
    <name type="scientific">Streptomyces dysideae</name>
    <dbReference type="NCBI Taxonomy" id="909626"/>
    <lineage>
        <taxon>Bacteria</taxon>
        <taxon>Bacillati</taxon>
        <taxon>Actinomycetota</taxon>
        <taxon>Actinomycetes</taxon>
        <taxon>Kitasatosporales</taxon>
        <taxon>Streptomycetaceae</taxon>
        <taxon>Streptomyces</taxon>
    </lineage>
</organism>
<reference evidence="1 2" key="1">
    <citation type="submission" date="2015-10" db="EMBL/GenBank/DDBJ databases">
        <title>Draft genome sequence of Streptomyces sp. RV15, isolated from a marine sponge.</title>
        <authorList>
            <person name="Ruckert C."/>
            <person name="Abdelmohsen U.R."/>
            <person name="Winkler A."/>
            <person name="Hentschel U."/>
            <person name="Kalinowski J."/>
            <person name="Kampfer P."/>
            <person name="Glaeser S."/>
        </authorList>
    </citation>
    <scope>NUCLEOTIDE SEQUENCE [LARGE SCALE GENOMIC DNA]</scope>
    <source>
        <strain evidence="1 2">RV15</strain>
    </source>
</reference>